<gene>
    <name evidence="1" type="ORF">SAMN04488067_102138</name>
</gene>
<dbReference type="EMBL" id="FNBO01000002">
    <property type="protein sequence ID" value="SDF14920.1"/>
    <property type="molecule type" value="Genomic_DNA"/>
</dbReference>
<protein>
    <submittedName>
        <fullName evidence="1">Uncharacterized protein</fullName>
    </submittedName>
</protein>
<dbReference type="RefSeq" id="WP_149797671.1">
    <property type="nucleotide sequence ID" value="NZ_FNBO01000002.1"/>
</dbReference>
<evidence type="ECO:0000313" key="1">
    <source>
        <dbReference type="EMBL" id="SDF14920.1"/>
    </source>
</evidence>
<dbReference type="AlphaFoldDB" id="A0A1G7IQ98"/>
<dbReference type="OrthoDB" id="313223at2157"/>
<name>A0A1G7IQ98_9EURY</name>
<keyword evidence="2" id="KW-1185">Reference proteome</keyword>
<evidence type="ECO:0000313" key="2">
    <source>
        <dbReference type="Proteomes" id="UP000324020"/>
    </source>
</evidence>
<sequence>MKRRKFIISACGITAASSGLVGTGAFSAAQIAREANIAVVSDTKSLIGLVPNPDVAGVHDNNGELTIDLDDPGINQNSVYQFGFFAATDGVSINGDFPVTADAPSARDDGEFGSAFLIANQTGKQQQIKIDYRLEENDDEDSDGFDTSYWFEVHRKGTRKLLHEPVNDTAEITLGSGEACGVSFILQVPGDTTGEEITGSLSVAVGEAVDG</sequence>
<accession>A0A1G7IQ98</accession>
<reference evidence="1 2" key="1">
    <citation type="submission" date="2016-10" db="EMBL/GenBank/DDBJ databases">
        <authorList>
            <person name="Varghese N."/>
            <person name="Submissions S."/>
        </authorList>
    </citation>
    <scope>NUCLEOTIDE SEQUENCE [LARGE SCALE GENOMIC DNA]</scope>
    <source>
        <strain evidence="1 2">CGMCC 1.3527</strain>
    </source>
</reference>
<dbReference type="Proteomes" id="UP000324020">
    <property type="component" value="Unassembled WGS sequence"/>
</dbReference>
<organism evidence="1 2">
    <name type="scientific">Halorubrum xinjiangense</name>
    <dbReference type="NCBI Taxonomy" id="261291"/>
    <lineage>
        <taxon>Archaea</taxon>
        <taxon>Methanobacteriati</taxon>
        <taxon>Methanobacteriota</taxon>
        <taxon>Stenosarchaea group</taxon>
        <taxon>Halobacteria</taxon>
        <taxon>Halobacteriales</taxon>
        <taxon>Haloferacaceae</taxon>
        <taxon>Halorubrum</taxon>
    </lineage>
</organism>
<proteinExistence type="predicted"/>